<organism evidence="1">
    <name type="scientific">uncultured Truepera sp</name>
    <dbReference type="NCBI Taxonomy" id="543023"/>
    <lineage>
        <taxon>Bacteria</taxon>
        <taxon>Thermotogati</taxon>
        <taxon>Deinococcota</taxon>
        <taxon>Deinococci</taxon>
        <taxon>Trueperales</taxon>
        <taxon>Trueperaceae</taxon>
        <taxon>Truepera</taxon>
        <taxon>environmental samples</taxon>
    </lineage>
</organism>
<name>A0A6J4VQA7_9DEIN</name>
<gene>
    <name evidence="1" type="ORF">AVDCRST_MAG86-3791</name>
</gene>
<proteinExistence type="predicted"/>
<dbReference type="EMBL" id="CADCWP010000316">
    <property type="protein sequence ID" value="CAA9586017.1"/>
    <property type="molecule type" value="Genomic_DNA"/>
</dbReference>
<protein>
    <submittedName>
        <fullName evidence="1">Uncharacterized protein</fullName>
    </submittedName>
</protein>
<evidence type="ECO:0000313" key="1">
    <source>
        <dbReference type="EMBL" id="CAA9586017.1"/>
    </source>
</evidence>
<sequence>MLRDAQFLRGHCLLLADPAVADLNELGGSTAPVGSQI</sequence>
<accession>A0A6J4VQA7</accession>
<reference evidence="1" key="1">
    <citation type="submission" date="2020-02" db="EMBL/GenBank/DDBJ databases">
        <authorList>
            <person name="Meier V. D."/>
        </authorList>
    </citation>
    <scope>NUCLEOTIDE SEQUENCE</scope>
    <source>
        <strain evidence="1">AVDCRST_MAG86</strain>
    </source>
</reference>
<dbReference type="AlphaFoldDB" id="A0A6J4VQA7"/>